<feature type="region of interest" description="Disordered" evidence="1">
    <location>
        <begin position="550"/>
        <end position="590"/>
    </location>
</feature>
<evidence type="ECO:0000313" key="4">
    <source>
        <dbReference type="Proteomes" id="UP001310890"/>
    </source>
</evidence>
<feature type="signal peptide" evidence="2">
    <location>
        <begin position="1"/>
        <end position="27"/>
    </location>
</feature>
<protein>
    <submittedName>
        <fullName evidence="3">Uncharacterized protein</fullName>
    </submittedName>
</protein>
<feature type="region of interest" description="Disordered" evidence="1">
    <location>
        <begin position="103"/>
        <end position="141"/>
    </location>
</feature>
<keyword evidence="2" id="KW-0732">Signal</keyword>
<evidence type="ECO:0000313" key="3">
    <source>
        <dbReference type="EMBL" id="KAK5107674.1"/>
    </source>
</evidence>
<evidence type="ECO:0000256" key="2">
    <source>
        <dbReference type="SAM" id="SignalP"/>
    </source>
</evidence>
<name>A0AAN7T8I5_9PEZI</name>
<organism evidence="3 4">
    <name type="scientific">Meristemomyces frigidus</name>
    <dbReference type="NCBI Taxonomy" id="1508187"/>
    <lineage>
        <taxon>Eukaryota</taxon>
        <taxon>Fungi</taxon>
        <taxon>Dikarya</taxon>
        <taxon>Ascomycota</taxon>
        <taxon>Pezizomycotina</taxon>
        <taxon>Dothideomycetes</taxon>
        <taxon>Dothideomycetidae</taxon>
        <taxon>Mycosphaerellales</taxon>
        <taxon>Teratosphaeriaceae</taxon>
        <taxon>Meristemomyces</taxon>
    </lineage>
</organism>
<evidence type="ECO:0000256" key="1">
    <source>
        <dbReference type="SAM" id="MobiDB-lite"/>
    </source>
</evidence>
<accession>A0AAN7T8I5</accession>
<feature type="chain" id="PRO_5042949226" evidence="2">
    <location>
        <begin position="28"/>
        <end position="737"/>
    </location>
</feature>
<reference evidence="3" key="1">
    <citation type="submission" date="2023-08" db="EMBL/GenBank/DDBJ databases">
        <title>Black Yeasts Isolated from many extreme environments.</title>
        <authorList>
            <person name="Coleine C."/>
            <person name="Stajich J.E."/>
            <person name="Selbmann L."/>
        </authorList>
    </citation>
    <scope>NUCLEOTIDE SEQUENCE</scope>
    <source>
        <strain evidence="3">CCFEE 5401</strain>
    </source>
</reference>
<gene>
    <name evidence="3" type="ORF">LTR62_000909</name>
</gene>
<dbReference type="Proteomes" id="UP001310890">
    <property type="component" value="Unassembled WGS sequence"/>
</dbReference>
<dbReference type="EMBL" id="JAVRRL010000111">
    <property type="protein sequence ID" value="KAK5107674.1"/>
    <property type="molecule type" value="Genomic_DNA"/>
</dbReference>
<sequence length="737" mass="76620">MAAHKIFTTGFFAYAALALLLPAPGLAQTAASFTTTTSLALNATTSALNAITSALNATTSALNATTAALASSSSLTAAVPIYSSYLSTSSSFESVIYTSIPNSTGASATSTTSTGQGSTGATETPSPTSLTSGSSSSSSPIRTTITADITLPPDTIGVTQTSNSRTTVIPVVSWPGIPTPVTLAGPTEIIYHTEHHGGHGIVFLSFTGLMFRSSPFQPSYFPLFQESNFRVHTDAYASGPKQPRHRSIIACADADANSAKPDVESISDLNLGLQLFFRHILWEVPGFLKRAPVVDPDTGRRRDGLVPNSGAENIKQLLTPIQDGDPKRMTDSGALYGKPWLPGLMDLSKPNALFDPSQPGGVQAFFVTPGPLFADGGGVASAAYGTALQPLSAWLNVQFRTNTQNLIYARVHGLASIADDFTFARGKVLFLFDPEQYVVPRTFETGNETLTCPVTYAAWQLWVGGQATSDFGPTRRDAWAATIAPGTGTYLSAAPTGVQRRQIPAGCSEVSVSTSVSISAPISASTSASTTIPSPSSTASVPTTFTTVSFSSEPYSTTSVPTTSSTVKFSYQPDSTTSTTSSPSPTSAPPITSCTLYTASAFTENGMSVPAETACSCNDGRIVGINTIYGALGIYELQRDVGSSSSSSIIVSAYLTTMTSTSGQVSYTLPGITTAALPTPTIPSTSSTVTTPLSLATTDPPKSSTQKHKPNWLTLLFPTGTMGCKIAGPLPFSGCVY</sequence>
<comment type="caution">
    <text evidence="3">The sequence shown here is derived from an EMBL/GenBank/DDBJ whole genome shotgun (WGS) entry which is preliminary data.</text>
</comment>
<feature type="compositionally biased region" description="Low complexity" evidence="1">
    <location>
        <begin position="681"/>
        <end position="698"/>
    </location>
</feature>
<proteinExistence type="predicted"/>
<feature type="region of interest" description="Disordered" evidence="1">
    <location>
        <begin position="681"/>
        <end position="707"/>
    </location>
</feature>
<dbReference type="AlphaFoldDB" id="A0AAN7T8I5"/>